<dbReference type="Proteomes" id="UP000319576">
    <property type="component" value="Chromosome"/>
</dbReference>
<reference evidence="2 3" key="1">
    <citation type="submission" date="2019-02" db="EMBL/GenBank/DDBJ databases">
        <title>Deep-cultivation of Planctomycetes and their phenomic and genomic characterization uncovers novel biology.</title>
        <authorList>
            <person name="Wiegand S."/>
            <person name="Jogler M."/>
            <person name="Boedeker C."/>
            <person name="Pinto D."/>
            <person name="Vollmers J."/>
            <person name="Rivas-Marin E."/>
            <person name="Kohn T."/>
            <person name="Peeters S.H."/>
            <person name="Heuer A."/>
            <person name="Rast P."/>
            <person name="Oberbeckmann S."/>
            <person name="Bunk B."/>
            <person name="Jeske O."/>
            <person name="Meyerdierks A."/>
            <person name="Storesund J.E."/>
            <person name="Kallscheuer N."/>
            <person name="Luecker S."/>
            <person name="Lage O.M."/>
            <person name="Pohl T."/>
            <person name="Merkel B.J."/>
            <person name="Hornburger P."/>
            <person name="Mueller R.-W."/>
            <person name="Bruemmer F."/>
            <person name="Labrenz M."/>
            <person name="Spormann A.M."/>
            <person name="Op den Camp H."/>
            <person name="Overmann J."/>
            <person name="Amann R."/>
            <person name="Jetten M.S.M."/>
            <person name="Mascher T."/>
            <person name="Medema M.H."/>
            <person name="Devos D.P."/>
            <person name="Kaster A.-K."/>
            <person name="Ovreas L."/>
            <person name="Rohde M."/>
            <person name="Galperin M.Y."/>
            <person name="Jogler C."/>
        </authorList>
    </citation>
    <scope>NUCLEOTIDE SEQUENCE [LARGE SCALE GENOMIC DNA]</scope>
    <source>
        <strain evidence="2 3">ETA_A1</strain>
    </source>
</reference>
<dbReference type="InterPro" id="IPR020941">
    <property type="entry name" value="SUFU-like_domain"/>
</dbReference>
<sequence>MAGADASAVVRRHLRWFFAGHAYRARQWTLGPAAEELPRLRVAEFAPGPRTGLWVYATVGAWEARDDPRLEFLIAAPERDPRHVELVTMAAWYHGRRGLGAGHTLPIGEPWLPGSSCDYFLVSLPYPFGPELEVCNLRDGHLHFLWLLPITAAEREFKVREGVEALEQRFDASALEYWVPDRASVV</sequence>
<evidence type="ECO:0000313" key="2">
    <source>
        <dbReference type="EMBL" id="QDU19635.1"/>
    </source>
</evidence>
<name>A0A517XQ45_9BACT</name>
<evidence type="ECO:0000259" key="1">
    <source>
        <dbReference type="Pfam" id="PF05076"/>
    </source>
</evidence>
<evidence type="ECO:0000313" key="3">
    <source>
        <dbReference type="Proteomes" id="UP000319576"/>
    </source>
</evidence>
<accession>A0A517XQ45</accession>
<dbReference type="Pfam" id="PF05076">
    <property type="entry name" value="SUFU"/>
    <property type="match status" value="1"/>
</dbReference>
<dbReference type="EMBL" id="CP036273">
    <property type="protein sequence ID" value="QDU19635.1"/>
    <property type="molecule type" value="Genomic_DNA"/>
</dbReference>
<gene>
    <name evidence="2" type="ORF">ETAA1_15650</name>
</gene>
<keyword evidence="3" id="KW-1185">Reference proteome</keyword>
<proteinExistence type="predicted"/>
<organism evidence="2 3">
    <name type="scientific">Urbifossiella limnaea</name>
    <dbReference type="NCBI Taxonomy" id="2528023"/>
    <lineage>
        <taxon>Bacteria</taxon>
        <taxon>Pseudomonadati</taxon>
        <taxon>Planctomycetota</taxon>
        <taxon>Planctomycetia</taxon>
        <taxon>Gemmatales</taxon>
        <taxon>Gemmataceae</taxon>
        <taxon>Urbifossiella</taxon>
    </lineage>
</organism>
<feature type="domain" description="Suppressor of fused-like" evidence="1">
    <location>
        <begin position="39"/>
        <end position="182"/>
    </location>
</feature>
<dbReference type="AlphaFoldDB" id="A0A517XQ45"/>
<dbReference type="RefSeq" id="WP_202920734.1">
    <property type="nucleotide sequence ID" value="NZ_CP036273.1"/>
</dbReference>
<protein>
    <submittedName>
        <fullName evidence="2">Suppressor of fused protein (SUFU)</fullName>
    </submittedName>
</protein>
<dbReference type="KEGG" id="uli:ETAA1_15650"/>